<protein>
    <submittedName>
        <fullName evidence="1">Uncharacterized protein</fullName>
    </submittedName>
</protein>
<name>A0A2P2MW45_RHIMU</name>
<accession>A0A2P2MW45</accession>
<dbReference type="EMBL" id="GGEC01053954">
    <property type="protein sequence ID" value="MBX34438.1"/>
    <property type="molecule type" value="Transcribed_RNA"/>
</dbReference>
<evidence type="ECO:0000313" key="1">
    <source>
        <dbReference type="EMBL" id="MBX34438.1"/>
    </source>
</evidence>
<reference evidence="1" key="1">
    <citation type="submission" date="2018-02" db="EMBL/GenBank/DDBJ databases">
        <title>Rhizophora mucronata_Transcriptome.</title>
        <authorList>
            <person name="Meera S.P."/>
            <person name="Sreeshan A."/>
            <person name="Augustine A."/>
        </authorList>
    </citation>
    <scope>NUCLEOTIDE SEQUENCE</scope>
    <source>
        <tissue evidence="1">Leaf</tissue>
    </source>
</reference>
<dbReference type="EMBL" id="GGEC01053950">
    <property type="protein sequence ID" value="MBX34434.1"/>
    <property type="molecule type" value="Transcribed_RNA"/>
</dbReference>
<organism evidence="1">
    <name type="scientific">Rhizophora mucronata</name>
    <name type="common">Asiatic mangrove</name>
    <dbReference type="NCBI Taxonomy" id="61149"/>
    <lineage>
        <taxon>Eukaryota</taxon>
        <taxon>Viridiplantae</taxon>
        <taxon>Streptophyta</taxon>
        <taxon>Embryophyta</taxon>
        <taxon>Tracheophyta</taxon>
        <taxon>Spermatophyta</taxon>
        <taxon>Magnoliopsida</taxon>
        <taxon>eudicotyledons</taxon>
        <taxon>Gunneridae</taxon>
        <taxon>Pentapetalae</taxon>
        <taxon>rosids</taxon>
        <taxon>fabids</taxon>
        <taxon>Malpighiales</taxon>
        <taxon>Rhizophoraceae</taxon>
        <taxon>Rhizophora</taxon>
    </lineage>
</organism>
<sequence length="100" mass="11386">MVSMVRLSSRLAQKEHSFKVKDLRERNPLLIFKKYPQLEEGLLAAYSSSLPRATLSRDQLITYIRRKRIKANSTSSIEAIAAPSAHRLAALIRPRPVRDS</sequence>
<proteinExistence type="predicted"/>
<dbReference type="AlphaFoldDB" id="A0A2P2MW45"/>